<evidence type="ECO:0000313" key="3">
    <source>
        <dbReference type="EMBL" id="RPE35643.1"/>
    </source>
</evidence>
<proteinExistence type="predicted"/>
<name>A0A3N4RQK9_9ACTN</name>
<evidence type="ECO:0000313" key="4">
    <source>
        <dbReference type="Proteomes" id="UP000266906"/>
    </source>
</evidence>
<dbReference type="RefSeq" id="WP_162871623.1">
    <property type="nucleotide sequence ID" value="NZ_JBEYIY010000046.1"/>
</dbReference>
<accession>A0A3N4RQK9</accession>
<evidence type="ECO:0000256" key="1">
    <source>
        <dbReference type="SAM" id="Phobius"/>
    </source>
</evidence>
<dbReference type="Pfam" id="PF09851">
    <property type="entry name" value="SHOCT"/>
    <property type="match status" value="1"/>
</dbReference>
<keyword evidence="1" id="KW-0472">Membrane</keyword>
<feature type="domain" description="SHOCT" evidence="2">
    <location>
        <begin position="53"/>
        <end position="76"/>
    </location>
</feature>
<organism evidence="3 4">
    <name type="scientific">Kitasatospora cineracea</name>
    <dbReference type="NCBI Taxonomy" id="88074"/>
    <lineage>
        <taxon>Bacteria</taxon>
        <taxon>Bacillati</taxon>
        <taxon>Actinomycetota</taxon>
        <taxon>Actinomycetes</taxon>
        <taxon>Kitasatosporales</taxon>
        <taxon>Streptomycetaceae</taxon>
        <taxon>Kitasatospora</taxon>
    </lineage>
</organism>
<reference evidence="3 4" key="1">
    <citation type="submission" date="2018-11" db="EMBL/GenBank/DDBJ databases">
        <title>Sequencing the genomes of 1000 actinobacteria strains.</title>
        <authorList>
            <person name="Klenk H.-P."/>
        </authorList>
    </citation>
    <scope>NUCLEOTIDE SEQUENCE [LARGE SCALE GENOMIC DNA]</scope>
    <source>
        <strain evidence="3 4">DSM 44781</strain>
    </source>
</reference>
<protein>
    <submittedName>
        <fullName evidence="3">Membrane protein</fullName>
    </submittedName>
</protein>
<comment type="caution">
    <text evidence="3">The sequence shown here is derived from an EMBL/GenBank/DDBJ whole genome shotgun (WGS) entry which is preliminary data.</text>
</comment>
<keyword evidence="1" id="KW-1133">Transmembrane helix</keyword>
<evidence type="ECO:0000259" key="2">
    <source>
        <dbReference type="Pfam" id="PF09851"/>
    </source>
</evidence>
<keyword evidence="1" id="KW-0812">Transmembrane</keyword>
<dbReference type="EMBL" id="RKQG01000001">
    <property type="protein sequence ID" value="RPE35643.1"/>
    <property type="molecule type" value="Genomic_DNA"/>
</dbReference>
<sequence>MVTLLADGWSGHGPGPWVLVFPLFWLLVVVLVVTVLRRSVWRRRGWCGGGEHAPLAVLGRRYAQGEIDEAEYRERRGVLTEEHGSGGGKR</sequence>
<feature type="transmembrane region" description="Helical" evidence="1">
    <location>
        <begin position="17"/>
        <end position="36"/>
    </location>
</feature>
<dbReference type="InterPro" id="IPR018649">
    <property type="entry name" value="SHOCT"/>
</dbReference>
<dbReference type="AlphaFoldDB" id="A0A3N4RQK9"/>
<keyword evidence="4" id="KW-1185">Reference proteome</keyword>
<gene>
    <name evidence="3" type="ORF">EDD38_3997</name>
</gene>
<dbReference type="Proteomes" id="UP000266906">
    <property type="component" value="Unassembled WGS sequence"/>
</dbReference>